<sequence length="44" mass="5367">MKRCLKHTKVWTKFDGLMYSCWQHTFYLNEVTLLSVMVVQLLFK</sequence>
<evidence type="ECO:0000256" key="1">
    <source>
        <dbReference type="SAM" id="Phobius"/>
    </source>
</evidence>
<proteinExistence type="predicted"/>
<keyword evidence="3" id="KW-1185">Reference proteome</keyword>
<reference evidence="2 3" key="1">
    <citation type="journal article" date="2020" name="Mol. Biol. Evol.">
        <title>Distinct Expression and Methylation Patterns for Genes with Different Fates following a Single Whole-Genome Duplication in Flowering Plants.</title>
        <authorList>
            <person name="Shi T."/>
            <person name="Rahmani R.S."/>
            <person name="Gugger P.F."/>
            <person name="Wang M."/>
            <person name="Li H."/>
            <person name="Zhang Y."/>
            <person name="Li Z."/>
            <person name="Wang Q."/>
            <person name="Van de Peer Y."/>
            <person name="Marchal K."/>
            <person name="Chen J."/>
        </authorList>
    </citation>
    <scope>NUCLEOTIDE SEQUENCE [LARGE SCALE GENOMIC DNA]</scope>
    <source>
        <tissue evidence="2">Leaf</tissue>
    </source>
</reference>
<keyword evidence="1" id="KW-1133">Transmembrane helix</keyword>
<protein>
    <submittedName>
        <fullName evidence="2">Uncharacterized protein</fullName>
    </submittedName>
</protein>
<dbReference type="EMBL" id="DUZY01000008">
    <property type="protein sequence ID" value="DAD48395.1"/>
    <property type="molecule type" value="Genomic_DNA"/>
</dbReference>
<evidence type="ECO:0000313" key="3">
    <source>
        <dbReference type="Proteomes" id="UP000607653"/>
    </source>
</evidence>
<keyword evidence="1" id="KW-0812">Transmembrane</keyword>
<gene>
    <name evidence="2" type="ORF">HUJ06_018332</name>
</gene>
<dbReference type="AlphaFoldDB" id="A0A822ZYF0"/>
<name>A0A822ZYF0_NELNU</name>
<comment type="caution">
    <text evidence="2">The sequence shown here is derived from an EMBL/GenBank/DDBJ whole genome shotgun (WGS) entry which is preliminary data.</text>
</comment>
<feature type="transmembrane region" description="Helical" evidence="1">
    <location>
        <begin position="26"/>
        <end position="43"/>
    </location>
</feature>
<dbReference type="Proteomes" id="UP000607653">
    <property type="component" value="Unassembled WGS sequence"/>
</dbReference>
<organism evidence="2 3">
    <name type="scientific">Nelumbo nucifera</name>
    <name type="common">Sacred lotus</name>
    <dbReference type="NCBI Taxonomy" id="4432"/>
    <lineage>
        <taxon>Eukaryota</taxon>
        <taxon>Viridiplantae</taxon>
        <taxon>Streptophyta</taxon>
        <taxon>Embryophyta</taxon>
        <taxon>Tracheophyta</taxon>
        <taxon>Spermatophyta</taxon>
        <taxon>Magnoliopsida</taxon>
        <taxon>Proteales</taxon>
        <taxon>Nelumbonaceae</taxon>
        <taxon>Nelumbo</taxon>
    </lineage>
</organism>
<evidence type="ECO:0000313" key="2">
    <source>
        <dbReference type="EMBL" id="DAD48395.1"/>
    </source>
</evidence>
<accession>A0A822ZYF0</accession>
<keyword evidence="1" id="KW-0472">Membrane</keyword>